<dbReference type="InterPro" id="IPR016163">
    <property type="entry name" value="Ald_DH_C"/>
</dbReference>
<dbReference type="EMBL" id="CP014646">
    <property type="protein sequence ID" value="AMO38381.1"/>
    <property type="molecule type" value="Genomic_DNA"/>
</dbReference>
<evidence type="ECO:0000313" key="5">
    <source>
        <dbReference type="EMBL" id="AMO38381.1"/>
    </source>
</evidence>
<dbReference type="CDD" id="cd07105">
    <property type="entry name" value="ALDH_SaliADH"/>
    <property type="match status" value="1"/>
</dbReference>
<dbReference type="Gene3D" id="3.40.309.10">
    <property type="entry name" value="Aldehyde Dehydrogenase, Chain A, domain 2"/>
    <property type="match status" value="1"/>
</dbReference>
<evidence type="ECO:0000313" key="6">
    <source>
        <dbReference type="Proteomes" id="UP000036902"/>
    </source>
</evidence>
<feature type="domain" description="Aldehyde dehydrogenase" evidence="4">
    <location>
        <begin position="19"/>
        <end position="469"/>
    </location>
</feature>
<dbReference type="STRING" id="1134435.AC731_016435"/>
<accession>A0A127K916</accession>
<dbReference type="FunFam" id="3.40.309.10:FF:000010">
    <property type="entry name" value="Gamma-aminobutyraldehyde dehydrogenase"/>
    <property type="match status" value="1"/>
</dbReference>
<dbReference type="InterPro" id="IPR016162">
    <property type="entry name" value="Ald_DH_N"/>
</dbReference>
<gene>
    <name evidence="5" type="ORF">AC731_016435</name>
</gene>
<dbReference type="Proteomes" id="UP000036902">
    <property type="component" value="Chromosome"/>
</dbReference>
<dbReference type="AlphaFoldDB" id="A0A127K916"/>
<name>A0A127K916_9RHOO</name>
<protein>
    <submittedName>
        <fullName evidence="5">Salicylaldehyde dehydrogenase</fullName>
    </submittedName>
</protein>
<dbReference type="PANTHER" id="PTHR42986">
    <property type="entry name" value="BENZALDEHYDE DEHYDROGENASE YFMT"/>
    <property type="match status" value="1"/>
</dbReference>
<dbReference type="Gene3D" id="3.40.605.10">
    <property type="entry name" value="Aldehyde Dehydrogenase, Chain A, domain 1"/>
    <property type="match status" value="1"/>
</dbReference>
<dbReference type="GO" id="GO:0016620">
    <property type="term" value="F:oxidoreductase activity, acting on the aldehyde or oxo group of donors, NAD or NADP as acceptor"/>
    <property type="evidence" value="ECO:0007669"/>
    <property type="project" value="InterPro"/>
</dbReference>
<dbReference type="Pfam" id="PF00171">
    <property type="entry name" value="Aldedh"/>
    <property type="match status" value="1"/>
</dbReference>
<dbReference type="PANTHER" id="PTHR42986:SF1">
    <property type="entry name" value="BENZALDEHYDE DEHYDROGENASE YFMT"/>
    <property type="match status" value="1"/>
</dbReference>
<keyword evidence="6" id="KW-1185">Reference proteome</keyword>
<dbReference type="InterPro" id="IPR016161">
    <property type="entry name" value="Ald_DH/histidinol_DH"/>
</dbReference>
<sequence length="480" mass="50755">MQLAPLLINNRDLAATGDAQFDCRNPVSGEVVTRAAAASVADATAAVDAAAAAFGPWGEVLPAQRQHLLYAAADLLLARSDRFEAAILAETGTTAAWARFNCQLAADILREAAAMVTHVQGDIIPSNRPGSIAMVLRQPAGVVLAFAPWNAPVLLGVRAIAMPLACGNTVVLKGSELSPLTHRLIGEVLRDAGFPPGVCNVVLNAPEDSGRIVEALIAHPAVRRVSFTGSTRVGRMVAERCARHLKPCLLGLGGKAPLLVLDDADVDEAVKAAAFGVFFNQGQICMSTERILVDQRIADDFIARLTAHARTLTAGATDCPLGSMISAEAAERVHHLVADAIQKGASLLVGGEVSGSIAQPTLVDHVTPTMRLYHEETFAPIAAIIRFDDIEEAISIANDSEYGLSAAIFGRDTLRALQVAKRIESAICHINGPTVQDEAQIPFGGLKASGWGRFGGKPAIDEFTELRWISVQTQPQDYPL</sequence>
<proteinExistence type="inferred from homology"/>
<reference evidence="6" key="1">
    <citation type="submission" date="2016-03" db="EMBL/GenBank/DDBJ databases">
        <authorList>
            <person name="Ma C."/>
            <person name="Zhou S."/>
            <person name="Yang G."/>
        </authorList>
    </citation>
    <scope>NUCLEOTIDE SEQUENCE [LARGE SCALE GENOMIC DNA]</scope>
    <source>
        <strain evidence="6">SgZ-1</strain>
    </source>
</reference>
<evidence type="ECO:0000259" key="4">
    <source>
        <dbReference type="Pfam" id="PF00171"/>
    </source>
</evidence>
<dbReference type="RefSeq" id="WP_048707731.1">
    <property type="nucleotide sequence ID" value="NZ_CP014646.1"/>
</dbReference>
<evidence type="ECO:0000256" key="3">
    <source>
        <dbReference type="ARBA" id="ARBA00023027"/>
    </source>
</evidence>
<keyword evidence="2" id="KW-0560">Oxidoreductase</keyword>
<keyword evidence="3" id="KW-0520">NAD</keyword>
<evidence type="ECO:0000256" key="1">
    <source>
        <dbReference type="ARBA" id="ARBA00009986"/>
    </source>
</evidence>
<dbReference type="InterPro" id="IPR015590">
    <property type="entry name" value="Aldehyde_DH_dom"/>
</dbReference>
<evidence type="ECO:0000256" key="2">
    <source>
        <dbReference type="ARBA" id="ARBA00023002"/>
    </source>
</evidence>
<organism evidence="5 6">
    <name type="scientific">Thauera humireducens</name>
    <dbReference type="NCBI Taxonomy" id="1134435"/>
    <lineage>
        <taxon>Bacteria</taxon>
        <taxon>Pseudomonadati</taxon>
        <taxon>Pseudomonadota</taxon>
        <taxon>Betaproteobacteria</taxon>
        <taxon>Rhodocyclales</taxon>
        <taxon>Zoogloeaceae</taxon>
        <taxon>Thauera</taxon>
    </lineage>
</organism>
<comment type="similarity">
    <text evidence="1">Belongs to the aldehyde dehydrogenase family.</text>
</comment>
<dbReference type="SUPFAM" id="SSF53720">
    <property type="entry name" value="ALDH-like"/>
    <property type="match status" value="1"/>
</dbReference>
<dbReference type="KEGG" id="thu:AC731_016435"/>